<comment type="caution">
    <text evidence="1">The sequence shown here is derived from an EMBL/GenBank/DDBJ whole genome shotgun (WGS) entry which is preliminary data.</text>
</comment>
<proteinExistence type="predicted"/>
<name>A0A699WW31_TANCI</name>
<feature type="non-terminal residue" evidence="1">
    <location>
        <position position="1"/>
    </location>
</feature>
<sequence length="113" mass="12741">AGVGGRVFHRQVRALGYRGARINLDKRERPSQARIRVYHQAAVVQRVVFGPLALHGQELIGRHMQVEGVVYQVFGEQVAIGHRLIASRVEHRKIVEGDAFLIKHNGLAHQPER</sequence>
<dbReference type="AlphaFoldDB" id="A0A699WW31"/>
<gene>
    <name evidence="1" type="ORF">Tci_923278</name>
</gene>
<feature type="non-terminal residue" evidence="1">
    <location>
        <position position="113"/>
    </location>
</feature>
<accession>A0A699WW31</accession>
<dbReference type="EMBL" id="BKCJ011768550">
    <property type="protein sequence ID" value="GFD51309.1"/>
    <property type="molecule type" value="Genomic_DNA"/>
</dbReference>
<reference evidence="1" key="1">
    <citation type="journal article" date="2019" name="Sci. Rep.">
        <title>Draft genome of Tanacetum cinerariifolium, the natural source of mosquito coil.</title>
        <authorList>
            <person name="Yamashiro T."/>
            <person name="Shiraishi A."/>
            <person name="Satake H."/>
            <person name="Nakayama K."/>
        </authorList>
    </citation>
    <scope>NUCLEOTIDE SEQUENCE</scope>
</reference>
<protein>
    <submittedName>
        <fullName evidence="1">Uncharacterized protein</fullName>
    </submittedName>
</protein>
<organism evidence="1">
    <name type="scientific">Tanacetum cinerariifolium</name>
    <name type="common">Dalmatian daisy</name>
    <name type="synonym">Chrysanthemum cinerariifolium</name>
    <dbReference type="NCBI Taxonomy" id="118510"/>
    <lineage>
        <taxon>Eukaryota</taxon>
        <taxon>Viridiplantae</taxon>
        <taxon>Streptophyta</taxon>
        <taxon>Embryophyta</taxon>
        <taxon>Tracheophyta</taxon>
        <taxon>Spermatophyta</taxon>
        <taxon>Magnoliopsida</taxon>
        <taxon>eudicotyledons</taxon>
        <taxon>Gunneridae</taxon>
        <taxon>Pentapetalae</taxon>
        <taxon>asterids</taxon>
        <taxon>campanulids</taxon>
        <taxon>Asterales</taxon>
        <taxon>Asteraceae</taxon>
        <taxon>Asteroideae</taxon>
        <taxon>Anthemideae</taxon>
        <taxon>Anthemidinae</taxon>
        <taxon>Tanacetum</taxon>
    </lineage>
</organism>
<evidence type="ECO:0000313" key="1">
    <source>
        <dbReference type="EMBL" id="GFD51309.1"/>
    </source>
</evidence>